<comment type="catalytic activity">
    <reaction evidence="9">
        <text>L-threonyl-[protein] + ATP = O-phospho-L-threonyl-[protein] + ADP + H(+)</text>
        <dbReference type="Rhea" id="RHEA:46608"/>
        <dbReference type="Rhea" id="RHEA-COMP:11060"/>
        <dbReference type="Rhea" id="RHEA-COMP:11605"/>
        <dbReference type="ChEBI" id="CHEBI:15378"/>
        <dbReference type="ChEBI" id="CHEBI:30013"/>
        <dbReference type="ChEBI" id="CHEBI:30616"/>
        <dbReference type="ChEBI" id="CHEBI:61977"/>
        <dbReference type="ChEBI" id="CHEBI:456216"/>
        <dbReference type="EC" id="2.7.11.24"/>
    </reaction>
</comment>
<dbReference type="FunFam" id="1.10.510.10:FF:000624">
    <property type="entry name" value="Mitogen-activated protein kinase"/>
    <property type="match status" value="1"/>
</dbReference>
<dbReference type="EMBL" id="KV878337">
    <property type="protein sequence ID" value="OJJ50238.1"/>
    <property type="molecule type" value="Genomic_DNA"/>
</dbReference>
<dbReference type="Proteomes" id="UP000184188">
    <property type="component" value="Unassembled WGS sequence"/>
</dbReference>
<dbReference type="InterPro" id="IPR000719">
    <property type="entry name" value="Prot_kinase_dom"/>
</dbReference>
<evidence type="ECO:0000259" key="10">
    <source>
        <dbReference type="PROSITE" id="PS50011"/>
    </source>
</evidence>
<dbReference type="Pfam" id="PF00069">
    <property type="entry name" value="Pkinase"/>
    <property type="match status" value="1"/>
</dbReference>
<dbReference type="AlphaFoldDB" id="A0A1L9SSQ7"/>
<dbReference type="Gene3D" id="3.30.200.20">
    <property type="entry name" value="Phosphorylase Kinase, domain 1"/>
    <property type="match status" value="1"/>
</dbReference>
<reference evidence="12" key="1">
    <citation type="journal article" date="2017" name="Genome Biol.">
        <title>Comparative genomics reveals high biological diversity and specific adaptations in the industrially and medically important fungal genus Aspergillus.</title>
        <authorList>
            <person name="de Vries R.P."/>
            <person name="Riley R."/>
            <person name="Wiebenga A."/>
            <person name="Aguilar-Osorio G."/>
            <person name="Amillis S."/>
            <person name="Uchima C.A."/>
            <person name="Anderluh G."/>
            <person name="Asadollahi M."/>
            <person name="Askin M."/>
            <person name="Barry K."/>
            <person name="Battaglia E."/>
            <person name="Bayram O."/>
            <person name="Benocci T."/>
            <person name="Braus-Stromeyer S.A."/>
            <person name="Caldana C."/>
            <person name="Canovas D."/>
            <person name="Cerqueira G.C."/>
            <person name="Chen F."/>
            <person name="Chen W."/>
            <person name="Choi C."/>
            <person name="Clum A."/>
            <person name="Dos Santos R.A."/>
            <person name="Damasio A.R."/>
            <person name="Diallinas G."/>
            <person name="Emri T."/>
            <person name="Fekete E."/>
            <person name="Flipphi M."/>
            <person name="Freyberg S."/>
            <person name="Gallo A."/>
            <person name="Gournas C."/>
            <person name="Habgood R."/>
            <person name="Hainaut M."/>
            <person name="Harispe M.L."/>
            <person name="Henrissat B."/>
            <person name="Hilden K.S."/>
            <person name="Hope R."/>
            <person name="Hossain A."/>
            <person name="Karabika E."/>
            <person name="Karaffa L."/>
            <person name="Karanyi Z."/>
            <person name="Krasevec N."/>
            <person name="Kuo A."/>
            <person name="Kusch H."/>
            <person name="LaButti K."/>
            <person name="Lagendijk E.L."/>
            <person name="Lapidus A."/>
            <person name="Levasseur A."/>
            <person name="Lindquist E."/>
            <person name="Lipzen A."/>
            <person name="Logrieco A.F."/>
            <person name="MacCabe A."/>
            <person name="Maekelae M.R."/>
            <person name="Malavazi I."/>
            <person name="Melin P."/>
            <person name="Meyer V."/>
            <person name="Mielnichuk N."/>
            <person name="Miskei M."/>
            <person name="Molnar A.P."/>
            <person name="Mule G."/>
            <person name="Ngan C.Y."/>
            <person name="Orejas M."/>
            <person name="Orosz E."/>
            <person name="Ouedraogo J.P."/>
            <person name="Overkamp K.M."/>
            <person name="Park H.-S."/>
            <person name="Perrone G."/>
            <person name="Piumi F."/>
            <person name="Punt P.J."/>
            <person name="Ram A.F."/>
            <person name="Ramon A."/>
            <person name="Rauscher S."/>
            <person name="Record E."/>
            <person name="Riano-Pachon D.M."/>
            <person name="Robert V."/>
            <person name="Roehrig J."/>
            <person name="Ruller R."/>
            <person name="Salamov A."/>
            <person name="Salih N.S."/>
            <person name="Samson R.A."/>
            <person name="Sandor E."/>
            <person name="Sanguinetti M."/>
            <person name="Schuetze T."/>
            <person name="Sepcic K."/>
            <person name="Shelest E."/>
            <person name="Sherlock G."/>
            <person name="Sophianopoulou V."/>
            <person name="Squina F.M."/>
            <person name="Sun H."/>
            <person name="Susca A."/>
            <person name="Todd R.B."/>
            <person name="Tsang A."/>
            <person name="Unkles S.E."/>
            <person name="van de Wiele N."/>
            <person name="van Rossen-Uffink D."/>
            <person name="Oliveira J.V."/>
            <person name="Vesth T.C."/>
            <person name="Visser J."/>
            <person name="Yu J.-H."/>
            <person name="Zhou M."/>
            <person name="Andersen M.R."/>
            <person name="Archer D.B."/>
            <person name="Baker S.E."/>
            <person name="Benoit I."/>
            <person name="Brakhage A.A."/>
            <person name="Braus G.H."/>
            <person name="Fischer R."/>
            <person name="Frisvad J.C."/>
            <person name="Goldman G.H."/>
            <person name="Houbraken J."/>
            <person name="Oakley B."/>
            <person name="Pocsi I."/>
            <person name="Scazzocchio C."/>
            <person name="Seiboth B."/>
            <person name="vanKuyk P.A."/>
            <person name="Wortman J."/>
            <person name="Dyer P.S."/>
            <person name="Grigoriev I.V."/>
        </authorList>
    </citation>
    <scope>NUCLEOTIDE SEQUENCE [LARGE SCALE GENOMIC DNA]</scope>
    <source>
        <strain evidence="12">CBS 506.65</strain>
    </source>
</reference>
<dbReference type="Gene3D" id="1.10.510.10">
    <property type="entry name" value="Transferase(Phosphotransferase) domain 1"/>
    <property type="match status" value="1"/>
</dbReference>
<dbReference type="GO" id="GO:0005524">
    <property type="term" value="F:ATP binding"/>
    <property type="evidence" value="ECO:0007669"/>
    <property type="project" value="UniProtKB-UniRule"/>
</dbReference>
<evidence type="ECO:0000256" key="3">
    <source>
        <dbReference type="ARBA" id="ARBA00022679"/>
    </source>
</evidence>
<comment type="activity regulation">
    <text evidence="9">Activated by threonine and tyrosine phosphorylation.</text>
</comment>
<protein>
    <recommendedName>
        <fullName evidence="1 9">Mitogen-activated protein kinase</fullName>
        <ecNumber evidence="1 9">2.7.11.24</ecNumber>
    </recommendedName>
</protein>
<keyword evidence="4 7" id="KW-0547">Nucleotide-binding</keyword>
<evidence type="ECO:0000256" key="4">
    <source>
        <dbReference type="ARBA" id="ARBA00022741"/>
    </source>
</evidence>
<keyword evidence="2 8" id="KW-0723">Serine/threonine-protein kinase</keyword>
<dbReference type="PROSITE" id="PS00108">
    <property type="entry name" value="PROTEIN_KINASE_ST"/>
    <property type="match status" value="1"/>
</dbReference>
<gene>
    <name evidence="11" type="ORF">ASPZODRAFT_157163</name>
</gene>
<dbReference type="VEuPathDB" id="FungiDB:ASPZODRAFT_157163"/>
<dbReference type="InterPro" id="IPR050117">
    <property type="entry name" value="MAPK"/>
</dbReference>
<evidence type="ECO:0000256" key="9">
    <source>
        <dbReference type="RuleBase" id="RU361165"/>
    </source>
</evidence>
<keyword evidence="12" id="KW-1185">Reference proteome</keyword>
<dbReference type="PANTHER" id="PTHR24055">
    <property type="entry name" value="MITOGEN-ACTIVATED PROTEIN KINASE"/>
    <property type="match status" value="1"/>
</dbReference>
<name>A0A1L9SSQ7_9EURO</name>
<dbReference type="GeneID" id="34612765"/>
<dbReference type="InterPro" id="IPR003527">
    <property type="entry name" value="MAP_kinase_CS"/>
</dbReference>
<comment type="cofactor">
    <cofactor evidence="9">
        <name>Mg(2+)</name>
        <dbReference type="ChEBI" id="CHEBI:18420"/>
    </cofactor>
</comment>
<evidence type="ECO:0000256" key="7">
    <source>
        <dbReference type="PROSITE-ProRule" id="PRU10141"/>
    </source>
</evidence>
<evidence type="ECO:0000313" key="11">
    <source>
        <dbReference type="EMBL" id="OJJ50238.1"/>
    </source>
</evidence>
<dbReference type="PROSITE" id="PS00107">
    <property type="entry name" value="PROTEIN_KINASE_ATP"/>
    <property type="match status" value="1"/>
</dbReference>
<dbReference type="InterPro" id="IPR008271">
    <property type="entry name" value="Ser/Thr_kinase_AS"/>
</dbReference>
<dbReference type="PROSITE" id="PS01351">
    <property type="entry name" value="MAPK"/>
    <property type="match status" value="1"/>
</dbReference>
<evidence type="ECO:0000256" key="1">
    <source>
        <dbReference type="ARBA" id="ARBA00012411"/>
    </source>
</evidence>
<evidence type="ECO:0000256" key="6">
    <source>
        <dbReference type="ARBA" id="ARBA00022840"/>
    </source>
</evidence>
<dbReference type="GO" id="GO:0004707">
    <property type="term" value="F:MAP kinase activity"/>
    <property type="evidence" value="ECO:0007669"/>
    <property type="project" value="UniProtKB-EC"/>
</dbReference>
<organism evidence="11 12">
    <name type="scientific">Penicilliopsis zonata CBS 506.65</name>
    <dbReference type="NCBI Taxonomy" id="1073090"/>
    <lineage>
        <taxon>Eukaryota</taxon>
        <taxon>Fungi</taxon>
        <taxon>Dikarya</taxon>
        <taxon>Ascomycota</taxon>
        <taxon>Pezizomycotina</taxon>
        <taxon>Eurotiomycetes</taxon>
        <taxon>Eurotiomycetidae</taxon>
        <taxon>Eurotiales</taxon>
        <taxon>Aspergillaceae</taxon>
        <taxon>Penicilliopsis</taxon>
    </lineage>
</organism>
<feature type="domain" description="Protein kinase" evidence="10">
    <location>
        <begin position="20"/>
        <end position="317"/>
    </location>
</feature>
<evidence type="ECO:0000256" key="2">
    <source>
        <dbReference type="ARBA" id="ARBA00022527"/>
    </source>
</evidence>
<dbReference type="OrthoDB" id="192887at2759"/>
<keyword evidence="9" id="KW-0460">Magnesium</keyword>
<evidence type="ECO:0000256" key="5">
    <source>
        <dbReference type="ARBA" id="ARBA00022777"/>
    </source>
</evidence>
<dbReference type="RefSeq" id="XP_022584748.1">
    <property type="nucleotide sequence ID" value="XM_022726301.1"/>
</dbReference>
<dbReference type="SUPFAM" id="SSF56112">
    <property type="entry name" value="Protein kinase-like (PK-like)"/>
    <property type="match status" value="1"/>
</dbReference>
<keyword evidence="5 9" id="KW-0418">Kinase</keyword>
<dbReference type="STRING" id="1073090.A0A1L9SSQ7"/>
<feature type="binding site" evidence="7">
    <location>
        <position position="49"/>
    </location>
    <ligand>
        <name>ATP</name>
        <dbReference type="ChEBI" id="CHEBI:30616"/>
    </ligand>
</feature>
<proteinExistence type="inferred from homology"/>
<dbReference type="PROSITE" id="PS50011">
    <property type="entry name" value="PROTEIN_KINASE_DOM"/>
    <property type="match status" value="1"/>
</dbReference>
<sequence>MAYFSSTHILGSKFDMLDRYTDLSPIGMGAFGVVCSAKDFDKEEVAIKKVVQPFSSAEMTKRTYRELKLLTLLVHENVISLQNVFISPAEDLYLVTDFMDTDLQQLLGKACLEPQHTGYFFYQIIRGLKYIHSAGVIHRDLKPSNILINAQCDVKLCDFGLACQNRDHMTGYVATRYYRSPEVMLTWGRYSTAMDIWSAGCILAEMLTGRVLFPGRNHIHQFSVITELLGMPPKYILKNASRKVPCNLSEKKKIRSARQTYKVQTCAFIEMLAVRPRQSFTTLPITDPLVIDLLGQILVYSSESRLSAAEILQHPYLAPYHDQTDEPEAKKQVSLSSFDVPLPIEAWRAILYSEIFDYLREPEDIHCGHPVAVAVKEITV</sequence>
<evidence type="ECO:0000313" key="12">
    <source>
        <dbReference type="Proteomes" id="UP000184188"/>
    </source>
</evidence>
<dbReference type="SMART" id="SM00220">
    <property type="entry name" value="S_TKc"/>
    <property type="match status" value="1"/>
</dbReference>
<keyword evidence="6 7" id="KW-0067">ATP-binding</keyword>
<dbReference type="InterPro" id="IPR017441">
    <property type="entry name" value="Protein_kinase_ATP_BS"/>
</dbReference>
<keyword evidence="3 9" id="KW-0808">Transferase</keyword>
<dbReference type="InterPro" id="IPR011009">
    <property type="entry name" value="Kinase-like_dom_sf"/>
</dbReference>
<comment type="similarity">
    <text evidence="9">Belongs to the protein kinase superfamily. Ser/Thr protein kinase family. MAP kinase subfamily.</text>
</comment>
<evidence type="ECO:0000256" key="8">
    <source>
        <dbReference type="RuleBase" id="RU000304"/>
    </source>
</evidence>
<accession>A0A1L9SSQ7</accession>
<dbReference type="EC" id="2.7.11.24" evidence="1 9"/>